<dbReference type="NCBIfam" id="TIGR03083">
    <property type="entry name" value="maleylpyruvate isomerase family mycothiol-dependent enzyme"/>
    <property type="match status" value="1"/>
</dbReference>
<gene>
    <name evidence="1" type="ORF">ET996_02235</name>
</gene>
<accession>A0A4Q9KPM5</accession>
<dbReference type="NCBIfam" id="TIGR03085">
    <property type="entry name" value="TIGR03085 family metal-binding protein"/>
    <property type="match status" value="1"/>
</dbReference>
<dbReference type="OrthoDB" id="3268903at2"/>
<dbReference type="InterPro" id="IPR017519">
    <property type="entry name" value="CHP03085"/>
</dbReference>
<evidence type="ECO:0000313" key="2">
    <source>
        <dbReference type="Proteomes" id="UP000291933"/>
    </source>
</evidence>
<name>A0A4Q9KPM5_PROTD</name>
<dbReference type="RefSeq" id="WP_131170934.1">
    <property type="nucleotide sequence ID" value="NZ_FXTL01000002.1"/>
</dbReference>
<dbReference type="Proteomes" id="UP000291933">
    <property type="component" value="Unassembled WGS sequence"/>
</dbReference>
<comment type="caution">
    <text evidence="1">The sequence shown here is derived from an EMBL/GenBank/DDBJ whole genome shotgun (WGS) entry which is preliminary data.</text>
</comment>
<organism evidence="1 2">
    <name type="scientific">Propioniciclava tarda</name>
    <dbReference type="NCBI Taxonomy" id="433330"/>
    <lineage>
        <taxon>Bacteria</taxon>
        <taxon>Bacillati</taxon>
        <taxon>Actinomycetota</taxon>
        <taxon>Actinomycetes</taxon>
        <taxon>Propionibacteriales</taxon>
        <taxon>Propionibacteriaceae</taxon>
        <taxon>Propioniciclava</taxon>
    </lineage>
</organism>
<sequence length="210" mass="23060">MGHASDQRQAYSSALLEVGAHAPTLCEGWTAYDLASHSWVRERNVASLLGIASKRFEKVTEDAMAAAREKMSFVEMATRLRETPRTPLTLLPATDDLVNATEFLVHTEDVRRANGLPRRPIDASFEDALWKRLPVMGRLLFAKAPVGVLLERSDADAPPVRVKAGESTVTIVGRPSELTLFAFGRQRAADVRLIGEDAWVKALNRAKLGA</sequence>
<proteinExistence type="predicted"/>
<protein>
    <submittedName>
        <fullName evidence="1">TIGR03085 family protein</fullName>
    </submittedName>
</protein>
<dbReference type="InterPro" id="IPR017517">
    <property type="entry name" value="Maleyloyr_isom"/>
</dbReference>
<dbReference type="AlphaFoldDB" id="A0A4Q9KPM5"/>
<keyword evidence="2" id="KW-1185">Reference proteome</keyword>
<reference evidence="1 2" key="1">
    <citation type="submission" date="2019-01" db="EMBL/GenBank/DDBJ databases">
        <title>Lactibacter flavus gen. nov., sp. nov., a novel bacterium of the family Propionibacteriaceae isolated from raw milk and dairy products.</title>
        <authorList>
            <person name="Huptas C."/>
            <person name="Wenning M."/>
            <person name="Breitenwieser F."/>
            <person name="Doll E."/>
            <person name="Von Neubeck M."/>
            <person name="Busse H.-J."/>
            <person name="Scherer S."/>
        </authorList>
    </citation>
    <scope>NUCLEOTIDE SEQUENCE [LARGE SCALE GENOMIC DNA]</scope>
    <source>
        <strain evidence="1 2">DSM 22130</strain>
    </source>
</reference>
<dbReference type="InterPro" id="IPR034660">
    <property type="entry name" value="DinB/YfiT-like"/>
</dbReference>
<dbReference type="EMBL" id="SDMR01000002">
    <property type="protein sequence ID" value="TBT95819.1"/>
    <property type="molecule type" value="Genomic_DNA"/>
</dbReference>
<dbReference type="SUPFAM" id="SSF109854">
    <property type="entry name" value="DinB/YfiT-like putative metalloenzymes"/>
    <property type="match status" value="1"/>
</dbReference>
<evidence type="ECO:0000313" key="1">
    <source>
        <dbReference type="EMBL" id="TBT95819.1"/>
    </source>
</evidence>